<name>A0A4R2JHE7_9PSEU</name>
<keyword evidence="2" id="KW-1185">Reference proteome</keyword>
<proteinExistence type="predicted"/>
<comment type="caution">
    <text evidence="1">The sequence shown here is derived from an EMBL/GenBank/DDBJ whole genome shotgun (WGS) entry which is preliminary data.</text>
</comment>
<accession>A0A4R2JHE7</accession>
<reference evidence="1 2" key="1">
    <citation type="submission" date="2019-03" db="EMBL/GenBank/DDBJ databases">
        <title>Genomic Encyclopedia of Type Strains, Phase IV (KMG-IV): sequencing the most valuable type-strain genomes for metagenomic binning, comparative biology and taxonomic classification.</title>
        <authorList>
            <person name="Goeker M."/>
        </authorList>
    </citation>
    <scope>NUCLEOTIDE SEQUENCE [LARGE SCALE GENOMIC DNA]</scope>
    <source>
        <strain evidence="1 2">DSM 45934</strain>
    </source>
</reference>
<dbReference type="EMBL" id="SLWS01000004">
    <property type="protein sequence ID" value="TCO59261.1"/>
    <property type="molecule type" value="Genomic_DNA"/>
</dbReference>
<evidence type="ECO:0000313" key="1">
    <source>
        <dbReference type="EMBL" id="TCO59261.1"/>
    </source>
</evidence>
<gene>
    <name evidence="1" type="ORF">EV192_104102</name>
</gene>
<organism evidence="1 2">
    <name type="scientific">Actinocrispum wychmicini</name>
    <dbReference type="NCBI Taxonomy" id="1213861"/>
    <lineage>
        <taxon>Bacteria</taxon>
        <taxon>Bacillati</taxon>
        <taxon>Actinomycetota</taxon>
        <taxon>Actinomycetes</taxon>
        <taxon>Pseudonocardiales</taxon>
        <taxon>Pseudonocardiaceae</taxon>
        <taxon>Actinocrispum</taxon>
    </lineage>
</organism>
<dbReference type="AlphaFoldDB" id="A0A4R2JHE7"/>
<evidence type="ECO:0000313" key="2">
    <source>
        <dbReference type="Proteomes" id="UP000295680"/>
    </source>
</evidence>
<dbReference type="Proteomes" id="UP000295680">
    <property type="component" value="Unassembled WGS sequence"/>
</dbReference>
<sequence>MKMDDDLLFYPGGNLDDGLRSTTQAMVELLQNWDPDNLLKTPVEDVIERLLDNGSVRCPTLLVDQAWMPEPTEVNQDFVNFGRHYTRRVTRLVLVVPFDGEKIVFTLRANRWSSNPPRVLRLADHELHLVIDGPPDNPVQVKEAFDEQIEKIEQHLSWSREQIEQHNQQVQAELPAMVAKRRDQLLATRNLQAEIGYPIRRRADADTFSVPIHRRTVRPVQQRPANPRASFKPEPAMNDEDYNAALRVLRNQRNALERTPSLAAKLKEEEIRDLLLVGLNAQFEGDVGGELFNGEGKTDILVRVDDRNIFIGECKVWAGPKTMDEALGQLFRYLVWRDTKAAILLFIRRKDVTAVIEKAIAKIEEHPNHKRSRPRHGDHEQFEFTMHAQDDPERDIHLALIPFVLRSTTSSSA</sequence>
<protein>
    <submittedName>
        <fullName evidence="1">Uncharacterized protein</fullName>
    </submittedName>
</protein>